<reference evidence="8" key="1">
    <citation type="submission" date="2021-12" db="EMBL/GenBank/DDBJ databases">
        <authorList>
            <person name="King R."/>
        </authorList>
    </citation>
    <scope>NUCLEOTIDE SEQUENCE</scope>
</reference>
<keyword evidence="4" id="KW-0560">Oxidoreductase</keyword>
<evidence type="ECO:0000259" key="5">
    <source>
        <dbReference type="Pfam" id="PF03015"/>
    </source>
</evidence>
<dbReference type="SUPFAM" id="SSF51735">
    <property type="entry name" value="NAD(P)-binding Rossmann-fold domains"/>
    <property type="match status" value="1"/>
</dbReference>
<dbReference type="AlphaFoldDB" id="A0A9P0FB10"/>
<comment type="similarity">
    <text evidence="1 4">Belongs to the fatty acyl-CoA reductase family.</text>
</comment>
<keyword evidence="2 4" id="KW-0444">Lipid biosynthesis</keyword>
<keyword evidence="4" id="KW-1133">Transmembrane helix</keyword>
<evidence type="ECO:0000256" key="2">
    <source>
        <dbReference type="ARBA" id="ARBA00022516"/>
    </source>
</evidence>
<dbReference type="InterPro" id="IPR013120">
    <property type="entry name" value="FAR_NAD-bd"/>
</dbReference>
<evidence type="ECO:0000259" key="6">
    <source>
        <dbReference type="Pfam" id="PF07993"/>
    </source>
</evidence>
<protein>
    <recommendedName>
        <fullName evidence="4">Fatty acyl-CoA reductase</fullName>
        <ecNumber evidence="4">1.2.1.84</ecNumber>
    </recommendedName>
</protein>
<dbReference type="PANTHER" id="PTHR11011">
    <property type="entry name" value="MALE STERILITY PROTEIN 2-RELATED"/>
    <property type="match status" value="1"/>
</dbReference>
<feature type="domain" description="Thioester reductase (TE)" evidence="6">
    <location>
        <begin position="20"/>
        <end position="287"/>
    </location>
</feature>
<dbReference type="EMBL" id="OV121141">
    <property type="protein sequence ID" value="CAH0548735.1"/>
    <property type="molecule type" value="Genomic_DNA"/>
</dbReference>
<dbReference type="GO" id="GO:0102965">
    <property type="term" value="F:alcohol-forming long-chain fatty acyl-CoA reductase activity"/>
    <property type="evidence" value="ECO:0007669"/>
    <property type="project" value="UniProtKB-EC"/>
</dbReference>
<dbReference type="EMBL" id="OV121141">
    <property type="protein sequence ID" value="CAH0548642.1"/>
    <property type="molecule type" value="Genomic_DNA"/>
</dbReference>
<dbReference type="PANTHER" id="PTHR11011:SF60">
    <property type="entry name" value="FATTY ACYL-COA REDUCTASE-RELATED"/>
    <property type="match status" value="1"/>
</dbReference>
<comment type="function">
    <text evidence="4">Catalyzes the reduction of fatty acyl-CoA to fatty alcohols.</text>
</comment>
<dbReference type="CDD" id="cd09071">
    <property type="entry name" value="FAR_C"/>
    <property type="match status" value="1"/>
</dbReference>
<sequence length="509" mass="58143">MDQGNLSDIQDFYKEKCVLLTGATGFLGKLILEKLLRSTEVQKIYLLVRRNRKDDPEKRVEKLLECPIFDGIKRISSECLSKIIVVHGDMSLIDLGLEEKILKNLVKEVNCVFHTAVAAKVNQTIVDASLTNVRGTGELLNIARSMKKLKSFVLVSTAYSNCVKEEIDEKIYDLDVDVEEFITSIESDGVKGLEKYKSLTEKWPSSFTFTMALAENLIKNESGKLPVAIVRCSSIIATNLGPIRGYIDSCHGPTGVVIGVGLGILRVFYGDDDKVGDIVTADYVINNAIAAGWAVNEYKDYDKFEKLYLKDKVPVFNCVSSPNNPIKWKTFGEIMDKYGKESPSSKLMWYPYKIVTSCLYNYLLLKFLLHTIPAFILDIVLLCVGKRGRISGFYDQMEGYTGNIQYFMNNSWVFNDSNNKELIKGMTRKDRELFNFDHSDIDWESYLEYYMKGIRVYILKDEMNTVKQGQKKLQTFKYLHYSLITLGCVILYLFARFFLKMFLGIFFNV</sequence>
<dbReference type="InterPro" id="IPR036291">
    <property type="entry name" value="NAD(P)-bd_dom_sf"/>
</dbReference>
<evidence type="ECO:0000256" key="1">
    <source>
        <dbReference type="ARBA" id="ARBA00005928"/>
    </source>
</evidence>
<dbReference type="Proteomes" id="UP001154078">
    <property type="component" value="Chromosome 10"/>
</dbReference>
<dbReference type="InterPro" id="IPR033640">
    <property type="entry name" value="FAR_C"/>
</dbReference>
<dbReference type="Gene3D" id="3.40.50.720">
    <property type="entry name" value="NAD(P)-binding Rossmann-like Domain"/>
    <property type="match status" value="1"/>
</dbReference>
<dbReference type="EC" id="1.2.1.84" evidence="4"/>
<evidence type="ECO:0000256" key="4">
    <source>
        <dbReference type="RuleBase" id="RU363097"/>
    </source>
</evidence>
<feature type="domain" description="Fatty acyl-CoA reductase C-terminal" evidence="5">
    <location>
        <begin position="369"/>
        <end position="461"/>
    </location>
</feature>
<evidence type="ECO:0000256" key="3">
    <source>
        <dbReference type="ARBA" id="ARBA00023098"/>
    </source>
</evidence>
<dbReference type="GO" id="GO:0035336">
    <property type="term" value="P:long-chain fatty-acyl-CoA metabolic process"/>
    <property type="evidence" value="ECO:0007669"/>
    <property type="project" value="TreeGrafter"/>
</dbReference>
<organism evidence="8 9">
    <name type="scientific">Brassicogethes aeneus</name>
    <name type="common">Rape pollen beetle</name>
    <name type="synonym">Meligethes aeneus</name>
    <dbReference type="NCBI Taxonomy" id="1431903"/>
    <lineage>
        <taxon>Eukaryota</taxon>
        <taxon>Metazoa</taxon>
        <taxon>Ecdysozoa</taxon>
        <taxon>Arthropoda</taxon>
        <taxon>Hexapoda</taxon>
        <taxon>Insecta</taxon>
        <taxon>Pterygota</taxon>
        <taxon>Neoptera</taxon>
        <taxon>Endopterygota</taxon>
        <taxon>Coleoptera</taxon>
        <taxon>Polyphaga</taxon>
        <taxon>Cucujiformia</taxon>
        <taxon>Nitidulidae</taxon>
        <taxon>Meligethinae</taxon>
        <taxon>Brassicogethes</taxon>
    </lineage>
</organism>
<evidence type="ECO:0000313" key="9">
    <source>
        <dbReference type="Proteomes" id="UP001154078"/>
    </source>
</evidence>
<keyword evidence="4" id="KW-0472">Membrane</keyword>
<proteinExistence type="inferred from homology"/>
<evidence type="ECO:0000313" key="8">
    <source>
        <dbReference type="EMBL" id="CAH0548735.1"/>
    </source>
</evidence>
<dbReference type="GO" id="GO:0080019">
    <property type="term" value="F:alcohol-forming very long-chain fatty acyl-CoA reductase activity"/>
    <property type="evidence" value="ECO:0007669"/>
    <property type="project" value="InterPro"/>
</dbReference>
<accession>A0A9P0FB10</accession>
<dbReference type="Pfam" id="PF07993">
    <property type="entry name" value="NAD_binding_4"/>
    <property type="match status" value="1"/>
</dbReference>
<gene>
    <name evidence="7" type="ORF">MELIAE_LOCUS2084</name>
    <name evidence="8" type="ORF">MELIAE_LOCUS2144</name>
</gene>
<evidence type="ECO:0000313" key="7">
    <source>
        <dbReference type="EMBL" id="CAH0548642.1"/>
    </source>
</evidence>
<comment type="catalytic activity">
    <reaction evidence="4">
        <text>a long-chain fatty acyl-CoA + 2 NADPH + 2 H(+) = a long-chain primary fatty alcohol + 2 NADP(+) + CoA</text>
        <dbReference type="Rhea" id="RHEA:52716"/>
        <dbReference type="ChEBI" id="CHEBI:15378"/>
        <dbReference type="ChEBI" id="CHEBI:57287"/>
        <dbReference type="ChEBI" id="CHEBI:57783"/>
        <dbReference type="ChEBI" id="CHEBI:58349"/>
        <dbReference type="ChEBI" id="CHEBI:77396"/>
        <dbReference type="ChEBI" id="CHEBI:83139"/>
        <dbReference type="EC" id="1.2.1.84"/>
    </reaction>
</comment>
<keyword evidence="4" id="KW-0812">Transmembrane</keyword>
<dbReference type="OrthoDB" id="429813at2759"/>
<keyword evidence="4" id="KW-0521">NADP</keyword>
<dbReference type="InterPro" id="IPR026055">
    <property type="entry name" value="FAR"/>
</dbReference>
<feature type="transmembrane region" description="Helical" evidence="4">
    <location>
        <begin position="478"/>
        <end position="499"/>
    </location>
</feature>
<dbReference type="GO" id="GO:0005777">
    <property type="term" value="C:peroxisome"/>
    <property type="evidence" value="ECO:0007669"/>
    <property type="project" value="TreeGrafter"/>
</dbReference>
<keyword evidence="3 4" id="KW-0443">Lipid metabolism</keyword>
<dbReference type="Pfam" id="PF03015">
    <property type="entry name" value="Sterile"/>
    <property type="match status" value="1"/>
</dbReference>
<feature type="transmembrane region" description="Helical" evidence="4">
    <location>
        <begin position="363"/>
        <end position="384"/>
    </location>
</feature>
<keyword evidence="9" id="KW-1185">Reference proteome</keyword>
<name>A0A9P0FB10_BRAAE</name>
<dbReference type="CDD" id="cd05236">
    <property type="entry name" value="FAR-N_SDR_e"/>
    <property type="match status" value="1"/>
</dbReference>